<protein>
    <submittedName>
        <fullName evidence="1">Uncharacterized protein</fullName>
    </submittedName>
</protein>
<evidence type="ECO:0000313" key="1">
    <source>
        <dbReference type="EMBL" id="OCU00229.1"/>
    </source>
</evidence>
<organism evidence="1 2">
    <name type="scientific">Xenopus laevis</name>
    <name type="common">African clawed frog</name>
    <dbReference type="NCBI Taxonomy" id="8355"/>
    <lineage>
        <taxon>Eukaryota</taxon>
        <taxon>Metazoa</taxon>
        <taxon>Chordata</taxon>
        <taxon>Craniata</taxon>
        <taxon>Vertebrata</taxon>
        <taxon>Euteleostomi</taxon>
        <taxon>Amphibia</taxon>
        <taxon>Batrachia</taxon>
        <taxon>Anura</taxon>
        <taxon>Pipoidea</taxon>
        <taxon>Pipidae</taxon>
        <taxon>Xenopodinae</taxon>
        <taxon>Xenopus</taxon>
        <taxon>Xenopus</taxon>
    </lineage>
</organism>
<dbReference type="Proteomes" id="UP000694892">
    <property type="component" value="Chromosome 1L"/>
</dbReference>
<accession>A0A974DYC4</accession>
<name>A0A974DYC4_XENLA</name>
<gene>
    <name evidence="1" type="ORF">XELAEV_18006008mg</name>
</gene>
<dbReference type="EMBL" id="CM004466">
    <property type="protein sequence ID" value="OCU00229.1"/>
    <property type="molecule type" value="Genomic_DNA"/>
</dbReference>
<proteinExistence type="predicted"/>
<evidence type="ECO:0000313" key="2">
    <source>
        <dbReference type="Proteomes" id="UP000694892"/>
    </source>
</evidence>
<dbReference type="AlphaFoldDB" id="A0A974DYC4"/>
<reference evidence="2" key="1">
    <citation type="journal article" date="2016" name="Nature">
        <title>Genome evolution in the allotetraploid frog Xenopus laevis.</title>
        <authorList>
            <person name="Session A.M."/>
            <person name="Uno Y."/>
            <person name="Kwon T."/>
            <person name="Chapman J.A."/>
            <person name="Toyoda A."/>
            <person name="Takahashi S."/>
            <person name="Fukui A."/>
            <person name="Hikosaka A."/>
            <person name="Suzuki A."/>
            <person name="Kondo M."/>
            <person name="van Heeringen S.J."/>
            <person name="Quigley I."/>
            <person name="Heinz S."/>
            <person name="Ogino H."/>
            <person name="Ochi H."/>
            <person name="Hellsten U."/>
            <person name="Lyons J.B."/>
            <person name="Simakov O."/>
            <person name="Putnam N."/>
            <person name="Stites J."/>
            <person name="Kuroki Y."/>
            <person name="Tanaka T."/>
            <person name="Michiue T."/>
            <person name="Watanabe M."/>
            <person name="Bogdanovic O."/>
            <person name="Lister R."/>
            <person name="Georgiou G."/>
            <person name="Paranjpe S.S."/>
            <person name="van Kruijsbergen I."/>
            <person name="Shu S."/>
            <person name="Carlson J."/>
            <person name="Kinoshita T."/>
            <person name="Ohta Y."/>
            <person name="Mawaribuchi S."/>
            <person name="Jenkins J."/>
            <person name="Grimwood J."/>
            <person name="Schmutz J."/>
            <person name="Mitros T."/>
            <person name="Mozaffari S.V."/>
            <person name="Suzuki Y."/>
            <person name="Haramoto Y."/>
            <person name="Yamamoto T.S."/>
            <person name="Takagi C."/>
            <person name="Heald R."/>
            <person name="Miller K."/>
            <person name="Haudenschild C."/>
            <person name="Kitzman J."/>
            <person name="Nakayama T."/>
            <person name="Izutsu Y."/>
            <person name="Robert J."/>
            <person name="Fortriede J."/>
            <person name="Burns K."/>
            <person name="Lotay V."/>
            <person name="Karimi K."/>
            <person name="Yasuoka Y."/>
            <person name="Dichmann D.S."/>
            <person name="Flajnik M.F."/>
            <person name="Houston D.W."/>
            <person name="Shendure J."/>
            <person name="DuPasquier L."/>
            <person name="Vize P.D."/>
            <person name="Zorn A.M."/>
            <person name="Ito M."/>
            <person name="Marcotte E.M."/>
            <person name="Wallingford J.B."/>
            <person name="Ito Y."/>
            <person name="Asashima M."/>
            <person name="Ueno N."/>
            <person name="Matsuda Y."/>
            <person name="Veenstra G.J."/>
            <person name="Fujiyama A."/>
            <person name="Harland R.M."/>
            <person name="Taira M."/>
            <person name="Rokhsar D.S."/>
        </authorList>
    </citation>
    <scope>NUCLEOTIDE SEQUENCE [LARGE SCALE GENOMIC DNA]</scope>
    <source>
        <strain evidence="2">J</strain>
    </source>
</reference>
<sequence>MINTLEAVSSATRLLLEPILYPTDISGNILFHTIPIPATSIFSASSVWKEQPSTYTHGNDLQYSSSYDLYGDSDCSSKKSFSATKFLLSCLYLISNGHPIRDIVHAVILLFDRFPSFNRPLCKYCSD</sequence>